<dbReference type="Proteomes" id="UP000663651">
    <property type="component" value="Chromosome"/>
</dbReference>
<sequence length="90" mass="9841">MPEKAEVKIKLSSLPTMHTDGVNIACRLDGGILLQLISESPDGYYENVRTVFTKDSAIEFLENLATALDHFPVKQAPKASKAKKVSKPKA</sequence>
<dbReference type="RefSeq" id="WP_153305686.1">
    <property type="nucleotide sequence ID" value="NZ_CP071382.1"/>
</dbReference>
<protein>
    <submittedName>
        <fullName evidence="1">Uncharacterized protein</fullName>
    </submittedName>
</protein>
<dbReference type="EMBL" id="CP071382">
    <property type="protein sequence ID" value="QSV46239.1"/>
    <property type="molecule type" value="Genomic_DNA"/>
</dbReference>
<evidence type="ECO:0000313" key="2">
    <source>
        <dbReference type="Proteomes" id="UP000663651"/>
    </source>
</evidence>
<keyword evidence="2" id="KW-1185">Reference proteome</keyword>
<name>A0ABX7Q463_9BACT</name>
<evidence type="ECO:0000313" key="1">
    <source>
        <dbReference type="EMBL" id="QSV46239.1"/>
    </source>
</evidence>
<organism evidence="1 2">
    <name type="scientific">Geobacter benzoatilyticus</name>
    <dbReference type="NCBI Taxonomy" id="2815309"/>
    <lineage>
        <taxon>Bacteria</taxon>
        <taxon>Pseudomonadati</taxon>
        <taxon>Thermodesulfobacteriota</taxon>
        <taxon>Desulfuromonadia</taxon>
        <taxon>Geobacterales</taxon>
        <taxon>Geobacteraceae</taxon>
        <taxon>Geobacter</taxon>
    </lineage>
</organism>
<reference evidence="1 2" key="1">
    <citation type="submission" date="2021-03" db="EMBL/GenBank/DDBJ databases">
        <title>Geobacter metallireducens gen. nov. sp. nov., a microorganism capable of coupling the complete oxidation of organic compounds to the reduction of iron and other metals.</title>
        <authorList>
            <person name="Li Y."/>
        </authorList>
    </citation>
    <scope>NUCLEOTIDE SEQUENCE [LARGE SCALE GENOMIC DNA]</scope>
    <source>
        <strain evidence="1 2">Jerry-YX</strain>
    </source>
</reference>
<gene>
    <name evidence="1" type="ORF">JZM60_02880</name>
</gene>
<proteinExistence type="predicted"/>
<accession>A0ABX7Q463</accession>